<evidence type="ECO:0000313" key="2">
    <source>
        <dbReference type="Proteomes" id="UP000011820"/>
    </source>
</evidence>
<gene>
    <name evidence="1" type="ORF">WSI_05155</name>
</gene>
<keyword evidence="2" id="KW-1185">Reference proteome</keyword>
<reference evidence="1 2" key="1">
    <citation type="journal article" date="2013" name="Genome Announc.">
        <title>Complete Genome Sequence of a Chinese Strain of 'Candidatus Liberibacter asiaticus'.</title>
        <authorList>
            <person name="Lin H."/>
            <person name="Han C.S."/>
            <person name="Liu B."/>
            <person name="Lou B."/>
            <person name="Bai X."/>
            <person name="Deng C."/>
            <person name="Civerolo E.L."/>
            <person name="Gupta G."/>
        </authorList>
    </citation>
    <scope>NUCLEOTIDE SEQUENCE [LARGE SCALE GENOMIC DNA]</scope>
    <source>
        <strain evidence="2">gxpsy</strain>
    </source>
</reference>
<dbReference type="EMBL" id="CP004005">
    <property type="protein sequence ID" value="AGH17388.1"/>
    <property type="molecule type" value="Genomic_DNA"/>
</dbReference>
<protein>
    <submittedName>
        <fullName evidence="1">Uncharacterized protein</fullName>
    </submittedName>
</protein>
<sequence>MTSWLKLQRDFGVVLIGDKAFNTYRSQLRILITDNLSALISSDKNITESGKEGIVKMDLSYVYTF</sequence>
<accession>A0ABN4B7A2</accession>
<proteinExistence type="predicted"/>
<evidence type="ECO:0000313" key="1">
    <source>
        <dbReference type="EMBL" id="AGH17388.1"/>
    </source>
</evidence>
<name>A0ABN4B7A2_LIBAS</name>
<dbReference type="Proteomes" id="UP000011820">
    <property type="component" value="Chromosome"/>
</dbReference>
<organism evidence="1 2">
    <name type="scientific">Candidatus Liberibacter asiaticus str. gxpsy</name>
    <dbReference type="NCBI Taxonomy" id="1174529"/>
    <lineage>
        <taxon>Bacteria</taxon>
        <taxon>Pseudomonadati</taxon>
        <taxon>Pseudomonadota</taxon>
        <taxon>Alphaproteobacteria</taxon>
        <taxon>Hyphomicrobiales</taxon>
        <taxon>Rhizobiaceae</taxon>
        <taxon>Liberibacter</taxon>
    </lineage>
</organism>